<gene>
    <name evidence="3" type="ORF">GN958_ATG05682</name>
    <name evidence="2" type="ORF">GN958_ATG12326</name>
</gene>
<evidence type="ECO:0000256" key="1">
    <source>
        <dbReference type="SAM" id="SignalP"/>
    </source>
</evidence>
<evidence type="ECO:0000313" key="4">
    <source>
        <dbReference type="Proteomes" id="UP000704712"/>
    </source>
</evidence>
<accession>A0A8S9UD10</accession>
<evidence type="ECO:0000313" key="3">
    <source>
        <dbReference type="EMBL" id="KAF4145099.1"/>
    </source>
</evidence>
<evidence type="ECO:0000313" key="2">
    <source>
        <dbReference type="EMBL" id="KAF4138460.1"/>
    </source>
</evidence>
<comment type="caution">
    <text evidence="2">The sequence shown here is derived from an EMBL/GenBank/DDBJ whole genome shotgun (WGS) entry which is preliminary data.</text>
</comment>
<feature type="chain" id="PRO_5036435020" description="Secreted RxLR effector peptide protein" evidence="1">
    <location>
        <begin position="25"/>
        <end position="181"/>
    </location>
</feature>
<sequence length="181" mass="20630">MRFQTAILLRQLFIFLYGLQCSCSAIHAYPLNLSLSRFDQSRETAGRLLRLGGEECRMAPVSALETAIKAAMPQLTKSNKGLLSWYLLVNKSSEKTLKSLDLGKNVDTLLTKPKLSVLLHYTAMYNNEKPQKVTTTAEVLATKYGQAPVTKLHEKAKHRKRRRKRPRYWRKSCSLSSSWAK</sequence>
<reference evidence="2" key="1">
    <citation type="submission" date="2020-03" db="EMBL/GenBank/DDBJ databases">
        <title>Hybrid Assembly of Korean Phytophthora infestans isolates.</title>
        <authorList>
            <person name="Prokchorchik M."/>
            <person name="Lee Y."/>
            <person name="Seo J."/>
            <person name="Cho J.-H."/>
            <person name="Park Y.-E."/>
            <person name="Jang D.-C."/>
            <person name="Im J.-S."/>
            <person name="Choi J.-G."/>
            <person name="Park H.-J."/>
            <person name="Lee G.-B."/>
            <person name="Lee Y.-G."/>
            <person name="Hong S.-Y."/>
            <person name="Cho K."/>
            <person name="Sohn K.H."/>
        </authorList>
    </citation>
    <scope>NUCLEOTIDE SEQUENCE</scope>
    <source>
        <strain evidence="2">KR_2_A2</strain>
    </source>
</reference>
<dbReference type="EMBL" id="JAACNO010000761">
    <property type="protein sequence ID" value="KAF4145099.1"/>
    <property type="molecule type" value="Genomic_DNA"/>
</dbReference>
<feature type="signal peptide" evidence="1">
    <location>
        <begin position="1"/>
        <end position="24"/>
    </location>
</feature>
<dbReference type="AlphaFoldDB" id="A0A8S9UD10"/>
<protein>
    <recommendedName>
        <fullName evidence="5">Secreted RxLR effector peptide protein</fullName>
    </recommendedName>
</protein>
<keyword evidence="1" id="KW-0732">Signal</keyword>
<organism evidence="2 4">
    <name type="scientific">Phytophthora infestans</name>
    <name type="common">Potato late blight agent</name>
    <name type="synonym">Botrytis infestans</name>
    <dbReference type="NCBI Taxonomy" id="4787"/>
    <lineage>
        <taxon>Eukaryota</taxon>
        <taxon>Sar</taxon>
        <taxon>Stramenopiles</taxon>
        <taxon>Oomycota</taxon>
        <taxon>Peronosporomycetes</taxon>
        <taxon>Peronosporales</taxon>
        <taxon>Peronosporaceae</taxon>
        <taxon>Phytophthora</taxon>
    </lineage>
</organism>
<dbReference type="Proteomes" id="UP000704712">
    <property type="component" value="Unassembled WGS sequence"/>
</dbReference>
<proteinExistence type="predicted"/>
<dbReference type="EMBL" id="JAACNO010001669">
    <property type="protein sequence ID" value="KAF4138460.1"/>
    <property type="molecule type" value="Genomic_DNA"/>
</dbReference>
<evidence type="ECO:0008006" key="5">
    <source>
        <dbReference type="Google" id="ProtNLM"/>
    </source>
</evidence>
<name>A0A8S9UD10_PHYIN</name>